<dbReference type="Gene3D" id="1.10.340.70">
    <property type="match status" value="1"/>
</dbReference>
<protein>
    <recommendedName>
        <fullName evidence="3">Gypsy retrotransposon integrase-like protein 1</fullName>
        <ecNumber evidence="2">3.1.26.4</ecNumber>
    </recommendedName>
</protein>
<dbReference type="InterPro" id="IPR043128">
    <property type="entry name" value="Rev_trsase/Diguanyl_cyclase"/>
</dbReference>
<dbReference type="Pfam" id="PF00665">
    <property type="entry name" value="rve"/>
    <property type="match status" value="1"/>
</dbReference>
<evidence type="ECO:0000256" key="1">
    <source>
        <dbReference type="ARBA" id="ARBA00010879"/>
    </source>
</evidence>
<dbReference type="GO" id="GO:0004523">
    <property type="term" value="F:RNA-DNA hybrid ribonuclease activity"/>
    <property type="evidence" value="ECO:0007669"/>
    <property type="project" value="UniProtKB-EC"/>
</dbReference>
<feature type="compositionally biased region" description="Polar residues" evidence="4">
    <location>
        <begin position="316"/>
        <end position="326"/>
    </location>
</feature>
<dbReference type="PANTHER" id="PTHR37984:SF15">
    <property type="entry name" value="INTEGRASE CATALYTIC DOMAIN-CONTAINING PROTEIN"/>
    <property type="match status" value="1"/>
</dbReference>
<dbReference type="SUPFAM" id="SSF54928">
    <property type="entry name" value="RNA-binding domain, RBD"/>
    <property type="match status" value="1"/>
</dbReference>
<keyword evidence="8" id="KW-1185">Reference proteome</keyword>
<dbReference type="InterPro" id="IPR041577">
    <property type="entry name" value="RT_RNaseH_2"/>
</dbReference>
<dbReference type="FunFam" id="3.10.10.10:FF:000004">
    <property type="entry name" value="Uncharacterized protein"/>
    <property type="match status" value="1"/>
</dbReference>
<reference evidence="7" key="1">
    <citation type="submission" date="2018-07" db="EMBL/GenBank/DDBJ databases">
        <title>Comparative genomics of catfishes provides insights into carnivory and benthic adaptation.</title>
        <authorList>
            <person name="Zhang Y."/>
            <person name="Wang D."/>
            <person name="Peng Z."/>
            <person name="Zheng S."/>
            <person name="Shao F."/>
            <person name="Tao W."/>
        </authorList>
    </citation>
    <scope>NUCLEOTIDE SEQUENCE</scope>
    <source>
        <strain evidence="7">Chongqing</strain>
    </source>
</reference>
<evidence type="ECO:0000313" key="7">
    <source>
        <dbReference type="EMBL" id="KAI5618775.1"/>
    </source>
</evidence>
<dbReference type="InterPro" id="IPR048270">
    <property type="entry name" value="PNMA_C"/>
</dbReference>
<dbReference type="EMBL" id="MU551678">
    <property type="protein sequence ID" value="KAI5618775.1"/>
    <property type="molecule type" value="Genomic_DNA"/>
</dbReference>
<dbReference type="Gene3D" id="3.30.420.10">
    <property type="entry name" value="Ribonuclease H-like superfamily/Ribonuclease H"/>
    <property type="match status" value="1"/>
</dbReference>
<feature type="region of interest" description="Disordered" evidence="4">
    <location>
        <begin position="494"/>
        <end position="519"/>
    </location>
</feature>
<feature type="region of interest" description="Disordered" evidence="4">
    <location>
        <begin position="1311"/>
        <end position="1334"/>
    </location>
</feature>
<feature type="domain" description="Integrase catalytic" evidence="6">
    <location>
        <begin position="1554"/>
        <end position="1711"/>
    </location>
</feature>
<evidence type="ECO:0000259" key="5">
    <source>
        <dbReference type="PROSITE" id="PS50878"/>
    </source>
</evidence>
<feature type="region of interest" description="Disordered" evidence="4">
    <location>
        <begin position="1140"/>
        <end position="1160"/>
    </location>
</feature>
<feature type="compositionally biased region" description="Polar residues" evidence="4">
    <location>
        <begin position="1921"/>
        <end position="1946"/>
    </location>
</feature>
<evidence type="ECO:0000256" key="4">
    <source>
        <dbReference type="SAM" id="MobiDB-lite"/>
    </source>
</evidence>
<dbReference type="PROSITE" id="PS50878">
    <property type="entry name" value="RT_POL"/>
    <property type="match status" value="1"/>
</dbReference>
<name>A0AAD5FJ04_SILAS</name>
<dbReference type="CDD" id="cd09274">
    <property type="entry name" value="RNase_HI_RT_Ty3"/>
    <property type="match status" value="1"/>
</dbReference>
<dbReference type="Gene3D" id="3.10.10.10">
    <property type="entry name" value="HIV Type 1 Reverse Transcriptase, subunit A, domain 1"/>
    <property type="match status" value="1"/>
</dbReference>
<feature type="region of interest" description="Disordered" evidence="4">
    <location>
        <begin position="1848"/>
        <end position="1880"/>
    </location>
</feature>
<feature type="compositionally biased region" description="Acidic residues" evidence="4">
    <location>
        <begin position="1866"/>
        <end position="1880"/>
    </location>
</feature>
<evidence type="ECO:0000256" key="2">
    <source>
        <dbReference type="ARBA" id="ARBA00012180"/>
    </source>
</evidence>
<dbReference type="GO" id="GO:0015074">
    <property type="term" value="P:DNA integration"/>
    <property type="evidence" value="ECO:0007669"/>
    <property type="project" value="InterPro"/>
</dbReference>
<proteinExistence type="inferred from homology"/>
<dbReference type="InterPro" id="IPR050951">
    <property type="entry name" value="Retrovirus_Pol_polyprotein"/>
</dbReference>
<evidence type="ECO:0000259" key="6">
    <source>
        <dbReference type="PROSITE" id="PS50994"/>
    </source>
</evidence>
<dbReference type="InterPro" id="IPR036397">
    <property type="entry name" value="RNaseH_sf"/>
</dbReference>
<dbReference type="SUPFAM" id="SSF56672">
    <property type="entry name" value="DNA/RNA polymerases"/>
    <property type="match status" value="1"/>
</dbReference>
<dbReference type="GO" id="GO:0003676">
    <property type="term" value="F:nucleic acid binding"/>
    <property type="evidence" value="ECO:0007669"/>
    <property type="project" value="InterPro"/>
</dbReference>
<comment type="similarity">
    <text evidence="1">Belongs to the beta type-B retroviral polymerase family. HERV class-II K(HML-2) pol subfamily.</text>
</comment>
<dbReference type="FunFam" id="1.10.340.70:FF:000001">
    <property type="entry name" value="Retrovirus-related Pol polyprotein from transposon gypsy-like Protein"/>
    <property type="match status" value="1"/>
</dbReference>
<feature type="region of interest" description="Disordered" evidence="4">
    <location>
        <begin position="316"/>
        <end position="340"/>
    </location>
</feature>
<dbReference type="Pfam" id="PF00078">
    <property type="entry name" value="RVT_1"/>
    <property type="match status" value="1"/>
</dbReference>
<dbReference type="EC" id="3.1.26.4" evidence="2"/>
<dbReference type="Proteomes" id="UP001205998">
    <property type="component" value="Unassembled WGS sequence"/>
</dbReference>
<feature type="domain" description="Reverse transcriptase" evidence="5">
    <location>
        <begin position="902"/>
        <end position="1081"/>
    </location>
</feature>
<feature type="compositionally biased region" description="Basic and acidic residues" evidence="4">
    <location>
        <begin position="1905"/>
        <end position="1917"/>
    </location>
</feature>
<dbReference type="Pfam" id="PF17921">
    <property type="entry name" value="Integrase_H2C2"/>
    <property type="match status" value="1"/>
</dbReference>
<dbReference type="Gene3D" id="3.30.70.270">
    <property type="match status" value="2"/>
</dbReference>
<sequence>MGMTKELPKDIRLTRTRSYCPSTAIIAELRTAHLVGYRGFSLVMGSFSEKMSQDVYLIIEQAHKTMPSPASTSNPEVQVGEPKAGHQSGLFTGDDMGAGACSSADDIEAGTCSRNQLGCLSDFMGVMDTEQEYGVNLKMAVYVEGITTTDTDEQITESCLAFGPVNKVLRVRQTGQENGVKALVEFESEQSVIDLTPKLPQYLPSVRDPNIMWRIDRAYKAAPTPEKSLPTVRAELLDLRISSNSDSETDSDDSGTPLVRKAHTKFYPTQHASPSVTSRTRKQPTQSAQINQRASDNDIINPPGVQRIIVEHVIKNDNSNASTQGSKRLRPFSGKLPRPTNEADFQTWSLHVELMIQDKTPVDMQRRKILESLLPPASELIRQLGPDAAPRDYVKLLDSAYGLVEDGEEIFARFLNTHQNTGEKASEYLQRLQVLITTAMKRGGIVKADANKQLLRQFRRGCWDQSLILALQLGLKTENPPDFSDFLLQVRTEEDRRTTKQDRMQRHLGSTKPKSSMNMQFVHEPPFSDDASANVLQTYITETEALRKQVSELKMQLTKKKDLRRQKHASKIQNSAQETPSVRQPIFPIQDLLDIEGAGGQEVPYLGYIQVNINFPEHIMGKPVKILTLALVVPDHRTNMDVPLLIGTNTLDPLYEKCAPTQDDCIKYGTNSGQCSPLVKHLYQRFKINQQNGRIGTVKLQSKKSVIIPAGERVALTGCVKHVPVATNAPLIVEPPQSNLPAGLLFCSYVMTSPPFPSFKMPVLVKNETAHDIKISAGHSIAELSFPKSVSSLPGHDDRVTLSEPSHLTPFFTTCNSMHVSNSGELTFDFADSPLSEEWKERITRKLNSMSDVFALNDLDFGHTTEIKHRIRLSDPSPFKQRPRPIHPSDYEAVRRHLRELQDANIIRESESPFASPIVVVKKKNGDIRLCVDYRKLNRQTIKDAYALPNIEEAFSALNGSKWFSIMDLKSGYYQVEMEEGDKCKTAFVTPMGFWEFNRMPQGVTNAPSTFQRVMERCMGGMNLREVLVFLDDVIVFSATLEEHEDRLLRVLQRLKEFGLKLSPDKCQFFRTSVKYLGHVVSATGVETDPAKIAALTTWPRPNNIKELKSFLGFAGYYRRFIKDYSKIARPLNDLTAGYLPPKRKSASSHSSSTRPSSVDFRRPFNEKWTSTCEDAFKTLIQKLTTAPILGFADPKKPYVVHTDASTHGLGAALYQEQDGKLRVIAYASRGLNRCERRYPAHKLEYLSLKWAVTEKFFDYLYGAKFTVVTDNNPLIYVLTTAKLDAAGHRWLAALSSFDFNIQYRAGRKNQDADGLSRRPHPHDEYQPDFTSQDEDDRIQRFLAQFLQDDRGAEFPSDAVKAVCQRHQHISAASTEPDFQMLVPVECLAIEASAIPVGFCQADVLGSCTLPQISLQDWAREQRQDPVISRVIELVKARKRLSYRLRRQEDREVQLMLRIMEQLVFSDEVLYRKRMSRGEPFHQLVLPTKYRKTALENLHDAVGHLGTDRTLDLVRARFYWPRMAMDVTEKIRTCERCIRRKARAERCAPLVNIKTSRPLELVCMDYLSLEPDGKGTKDILVITDHFTKYAVAVPTADQKSKTVAKALWNNFFIHYGFPERLHSDQGRDFESALIKDLCMLLGIKKTRTTPYHPRGNPVERFNRTLLEMLGTLEEGDKVRWREFVQPLVHAYNCTKNDTTGYSPYQLMFGRQPRLPVDIAFGLSPEGSSKLSHSEYVKKLTESLTESYRLATEHSLKNALQNKQRFDRKVRESTLVAGDRVLVRNVGIRGKHKIADRWSETLYTVVRQIQDSPVYVVVPEHTSGPERVLHRDLLLPCGFLTSTVKEVCPRESKSRQKHDHSPFLVDDGAEEDGELSEEEDEAEYYSLYDQPSTSTIAGQDRGILQEETRGEQRSHAVEFTEEGTQMENEPVSGSQEANVSFDVSTLNPAAPAFEPEDVRGDRNSEASQVRYSPAPEIGRAEGNPPTVPELDLSEHCSPRDGLGIGLVVTEESANVKEHNEVASEEEVALRRSSRDKTAPKKLTYPTLGNPLVTVMHSILTGPHSPPLLHLQNHPTDYHLMLSSYTVPCQHLTVSSLLHSPPVCTFLHSYMSPYAPPSS</sequence>
<dbReference type="Pfam" id="PF17919">
    <property type="entry name" value="RT_RNaseH_2"/>
    <property type="match status" value="1"/>
</dbReference>
<dbReference type="PANTHER" id="PTHR37984">
    <property type="entry name" value="PROTEIN CBG26694"/>
    <property type="match status" value="1"/>
</dbReference>
<dbReference type="InterPro" id="IPR000477">
    <property type="entry name" value="RT_dom"/>
</dbReference>
<dbReference type="FunFam" id="3.30.70.270:FF:000062">
    <property type="entry name" value="Uncharacterized protein"/>
    <property type="match status" value="1"/>
</dbReference>
<feature type="compositionally biased region" description="Basic and acidic residues" evidence="4">
    <location>
        <begin position="494"/>
        <end position="505"/>
    </location>
</feature>
<evidence type="ECO:0000256" key="3">
    <source>
        <dbReference type="ARBA" id="ARBA00039658"/>
    </source>
</evidence>
<dbReference type="CDD" id="cd01647">
    <property type="entry name" value="RT_LTR"/>
    <property type="match status" value="1"/>
</dbReference>
<dbReference type="FunFam" id="3.30.420.10:FF:000269">
    <property type="entry name" value="Uncharacterized protein"/>
    <property type="match status" value="1"/>
</dbReference>
<comment type="caution">
    <text evidence="7">The sequence shown here is derived from an EMBL/GenBank/DDBJ whole genome shotgun (WGS) entry which is preliminary data.</text>
</comment>
<feature type="region of interest" description="Disordered" evidence="4">
    <location>
        <begin position="1905"/>
        <end position="1968"/>
    </location>
</feature>
<dbReference type="InterPro" id="IPR001584">
    <property type="entry name" value="Integrase_cat-core"/>
</dbReference>
<dbReference type="FunFam" id="3.10.20.370:FF:000001">
    <property type="entry name" value="Retrovirus-related Pol polyprotein from transposon 17.6-like protein"/>
    <property type="match status" value="1"/>
</dbReference>
<feature type="compositionally biased region" description="Polar residues" evidence="4">
    <location>
        <begin position="270"/>
        <end position="294"/>
    </location>
</feature>
<dbReference type="InterPro" id="IPR035979">
    <property type="entry name" value="RBD_domain_sf"/>
</dbReference>
<dbReference type="Pfam" id="PF14893">
    <property type="entry name" value="PNMA"/>
    <property type="match status" value="1"/>
</dbReference>
<organism evidence="7 8">
    <name type="scientific">Silurus asotus</name>
    <name type="common">Amur catfish</name>
    <name type="synonym">Parasilurus asotus</name>
    <dbReference type="NCBI Taxonomy" id="30991"/>
    <lineage>
        <taxon>Eukaryota</taxon>
        <taxon>Metazoa</taxon>
        <taxon>Chordata</taxon>
        <taxon>Craniata</taxon>
        <taxon>Vertebrata</taxon>
        <taxon>Euteleostomi</taxon>
        <taxon>Actinopterygii</taxon>
        <taxon>Neopterygii</taxon>
        <taxon>Teleostei</taxon>
        <taxon>Ostariophysi</taxon>
        <taxon>Siluriformes</taxon>
        <taxon>Siluridae</taxon>
        <taxon>Silurus</taxon>
    </lineage>
</organism>
<evidence type="ECO:0000313" key="8">
    <source>
        <dbReference type="Proteomes" id="UP001205998"/>
    </source>
</evidence>
<dbReference type="InterPro" id="IPR043502">
    <property type="entry name" value="DNA/RNA_pol_sf"/>
</dbReference>
<accession>A0AAD5FJ04</accession>
<dbReference type="SUPFAM" id="SSF53098">
    <property type="entry name" value="Ribonuclease H-like"/>
    <property type="match status" value="1"/>
</dbReference>
<feature type="compositionally biased region" description="Low complexity" evidence="4">
    <location>
        <begin position="1148"/>
        <end position="1158"/>
    </location>
</feature>
<dbReference type="InterPro" id="IPR012337">
    <property type="entry name" value="RNaseH-like_sf"/>
</dbReference>
<dbReference type="InterPro" id="IPR041588">
    <property type="entry name" value="Integrase_H2C2"/>
</dbReference>
<feature type="compositionally biased region" description="Basic and acidic residues" evidence="4">
    <location>
        <begin position="1311"/>
        <end position="1326"/>
    </location>
</feature>
<gene>
    <name evidence="7" type="ORF">C0J50_21665</name>
</gene>
<dbReference type="PROSITE" id="PS50994">
    <property type="entry name" value="INTEGRASE"/>
    <property type="match status" value="1"/>
</dbReference>
<feature type="region of interest" description="Disordered" evidence="4">
    <location>
        <begin position="265"/>
        <end position="302"/>
    </location>
</feature>